<dbReference type="EC" id="3.1.3.48" evidence="3"/>
<gene>
    <name evidence="3" type="primary">iphP_1</name>
    <name evidence="3" type="ORF">RS84_00759</name>
</gene>
<accession>A0A0M2HXG4</accession>
<keyword evidence="4" id="KW-1185">Reference proteome</keyword>
<organism evidence="3 4">
    <name type="scientific">Microbacterium hydrocarbonoxydans</name>
    <dbReference type="NCBI Taxonomy" id="273678"/>
    <lineage>
        <taxon>Bacteria</taxon>
        <taxon>Bacillati</taxon>
        <taxon>Actinomycetota</taxon>
        <taxon>Actinomycetes</taxon>
        <taxon>Micrococcales</taxon>
        <taxon>Microbacteriaceae</taxon>
        <taxon>Microbacterium</taxon>
    </lineage>
</organism>
<dbReference type="InterPro" id="IPR016130">
    <property type="entry name" value="Tyr_Pase_AS"/>
</dbReference>
<evidence type="ECO:0000259" key="2">
    <source>
        <dbReference type="PROSITE" id="PS50056"/>
    </source>
</evidence>
<evidence type="ECO:0000256" key="1">
    <source>
        <dbReference type="ARBA" id="ARBA00009580"/>
    </source>
</evidence>
<name>A0A0M2HXG4_9MICO</name>
<dbReference type="GO" id="GO:0004725">
    <property type="term" value="F:protein tyrosine phosphatase activity"/>
    <property type="evidence" value="ECO:0007669"/>
    <property type="project" value="UniProtKB-EC"/>
</dbReference>
<dbReference type="Gene3D" id="3.90.190.10">
    <property type="entry name" value="Protein tyrosine phosphatase superfamily"/>
    <property type="match status" value="1"/>
</dbReference>
<dbReference type="Proteomes" id="UP000033900">
    <property type="component" value="Unassembled WGS sequence"/>
</dbReference>
<dbReference type="InterPro" id="IPR026893">
    <property type="entry name" value="Tyr/Ser_Pase_IphP-type"/>
</dbReference>
<evidence type="ECO:0000313" key="4">
    <source>
        <dbReference type="Proteomes" id="UP000033900"/>
    </source>
</evidence>
<evidence type="ECO:0000313" key="3">
    <source>
        <dbReference type="EMBL" id="KJL49128.1"/>
    </source>
</evidence>
<feature type="domain" description="Tyrosine specific protein phosphatases" evidence="2">
    <location>
        <begin position="108"/>
        <end position="142"/>
    </location>
</feature>
<protein>
    <submittedName>
        <fullName evidence="3">Tyrosine-protein phosphatase</fullName>
        <ecNumber evidence="3">3.1.3.48</ecNumber>
    </submittedName>
</protein>
<dbReference type="EMBL" id="JYJB01000005">
    <property type="protein sequence ID" value="KJL49128.1"/>
    <property type="molecule type" value="Genomic_DNA"/>
</dbReference>
<sequence>MTVIAVDGLTGFRDVGGMSAAGGVIREGRLFRSGHLAGLDEEGADALRTRIRRILDLRADDEAAEDVTALEGVAITRLPLYLGSTRSFFLEDYSLGEIYAHLLSGSSAQLVAAARMIAAGEPTLVHCTAGKDRTGVVIALVLSAVGADRDAVVSDYALTSQLIPAEHRRATSERLAAKYPKSQHAWMLATESPAEVMSATLAALDAEWGSAAEYLLAHGFTIEELAALRAALVAPASPAPSEGDPS</sequence>
<dbReference type="InterPro" id="IPR000387">
    <property type="entry name" value="Tyr_Pase_dom"/>
</dbReference>
<dbReference type="Pfam" id="PF13350">
    <property type="entry name" value="Y_phosphatase3"/>
    <property type="match status" value="1"/>
</dbReference>
<dbReference type="AlphaFoldDB" id="A0A0M2HXG4"/>
<dbReference type="PANTHER" id="PTHR31126:SF1">
    <property type="entry name" value="TYROSINE SPECIFIC PROTEIN PHOSPHATASES DOMAIN-CONTAINING PROTEIN"/>
    <property type="match status" value="1"/>
</dbReference>
<dbReference type="STRING" id="273678.RS84_00759"/>
<reference evidence="3 4" key="1">
    <citation type="submission" date="2015-02" db="EMBL/GenBank/DDBJ databases">
        <title>Draft genome sequences of ten Microbacterium spp. with emphasis on heavy metal contaminated environments.</title>
        <authorList>
            <person name="Corretto E."/>
        </authorList>
    </citation>
    <scope>NUCLEOTIDE SEQUENCE [LARGE SCALE GENOMIC DNA]</scope>
    <source>
        <strain evidence="3 4">SA35</strain>
    </source>
</reference>
<proteinExistence type="inferred from homology"/>
<dbReference type="RefSeq" id="WP_052676195.1">
    <property type="nucleotide sequence ID" value="NZ_JYJB01000005.1"/>
</dbReference>
<dbReference type="SUPFAM" id="SSF52799">
    <property type="entry name" value="(Phosphotyrosine protein) phosphatases II"/>
    <property type="match status" value="1"/>
</dbReference>
<comment type="caution">
    <text evidence="3">The sequence shown here is derived from an EMBL/GenBank/DDBJ whole genome shotgun (WGS) entry which is preliminary data.</text>
</comment>
<dbReference type="OrthoDB" id="1188001at2"/>
<keyword evidence="3" id="KW-0378">Hydrolase</keyword>
<dbReference type="PROSITE" id="PS50056">
    <property type="entry name" value="TYR_PHOSPHATASE_2"/>
    <property type="match status" value="1"/>
</dbReference>
<dbReference type="PATRIC" id="fig|273678.4.peg.754"/>
<dbReference type="PROSITE" id="PS00383">
    <property type="entry name" value="TYR_PHOSPHATASE_1"/>
    <property type="match status" value="1"/>
</dbReference>
<comment type="similarity">
    <text evidence="1">Belongs to the protein-tyrosine phosphatase family.</text>
</comment>
<dbReference type="InterPro" id="IPR029021">
    <property type="entry name" value="Prot-tyrosine_phosphatase-like"/>
</dbReference>
<dbReference type="PANTHER" id="PTHR31126">
    <property type="entry name" value="TYROSINE-PROTEIN PHOSPHATASE"/>
    <property type="match status" value="1"/>
</dbReference>